<dbReference type="AlphaFoldDB" id="A0A1G9XC88"/>
<name>A0A1G9XC88_9EURY</name>
<gene>
    <name evidence="2" type="ORF">SAMN05192554_11042</name>
</gene>
<evidence type="ECO:0000313" key="3">
    <source>
        <dbReference type="Proteomes" id="UP000199370"/>
    </source>
</evidence>
<protein>
    <submittedName>
        <fullName evidence="2">Uncharacterized protein</fullName>
    </submittedName>
</protein>
<dbReference type="STRING" id="996166.SAMN05192554_11042"/>
<feature type="transmembrane region" description="Helical" evidence="1">
    <location>
        <begin position="36"/>
        <end position="57"/>
    </location>
</feature>
<dbReference type="Proteomes" id="UP000199370">
    <property type="component" value="Unassembled WGS sequence"/>
</dbReference>
<accession>A0A1G9XC88</accession>
<keyword evidence="3" id="KW-1185">Reference proteome</keyword>
<evidence type="ECO:0000256" key="1">
    <source>
        <dbReference type="SAM" id="Phobius"/>
    </source>
</evidence>
<keyword evidence="1" id="KW-1133">Transmembrane helix</keyword>
<reference evidence="2 3" key="1">
    <citation type="submission" date="2016-10" db="EMBL/GenBank/DDBJ databases">
        <authorList>
            <person name="de Groot N.N."/>
        </authorList>
    </citation>
    <scope>NUCLEOTIDE SEQUENCE [LARGE SCALE GENOMIC DNA]</scope>
    <source>
        <strain evidence="3">EB21,IBRC-M 10013,KCTC 4048</strain>
    </source>
</reference>
<organism evidence="2 3">
    <name type="scientific">Haloarchaeobius iranensis</name>
    <dbReference type="NCBI Taxonomy" id="996166"/>
    <lineage>
        <taxon>Archaea</taxon>
        <taxon>Methanobacteriati</taxon>
        <taxon>Methanobacteriota</taxon>
        <taxon>Stenosarchaea group</taxon>
        <taxon>Halobacteria</taxon>
        <taxon>Halobacteriales</taxon>
        <taxon>Halorubellaceae</taxon>
        <taxon>Haloarchaeobius</taxon>
    </lineage>
</organism>
<dbReference type="EMBL" id="FNIA01000010">
    <property type="protein sequence ID" value="SDM94412.1"/>
    <property type="molecule type" value="Genomic_DNA"/>
</dbReference>
<evidence type="ECO:0000313" key="2">
    <source>
        <dbReference type="EMBL" id="SDM94412.1"/>
    </source>
</evidence>
<proteinExistence type="predicted"/>
<sequence>MAASPLLYVGAVTVVVANELAELLVSGGYASQTVDALALFPIALALLYAQLLALAYYRRRRGSEPRRRCEVDA</sequence>
<keyword evidence="1" id="KW-0472">Membrane</keyword>
<keyword evidence="1" id="KW-0812">Transmembrane</keyword>